<accession>A0A3N6LMH3</accession>
<name>A0A3N6LMH3_9EURY</name>
<feature type="region of interest" description="Disordered" evidence="2">
    <location>
        <begin position="30"/>
        <end position="64"/>
    </location>
</feature>
<evidence type="ECO:0000313" key="4">
    <source>
        <dbReference type="Proteomes" id="UP000273828"/>
    </source>
</evidence>
<proteinExistence type="predicted"/>
<comment type="caution">
    <text evidence="3">The sequence shown here is derived from an EMBL/GenBank/DDBJ whole genome shotgun (WGS) entry which is preliminary data.</text>
</comment>
<evidence type="ECO:0000256" key="2">
    <source>
        <dbReference type="SAM" id="MobiDB-lite"/>
    </source>
</evidence>
<reference evidence="3 4" key="1">
    <citation type="submission" date="2018-10" db="EMBL/GenBank/DDBJ databases">
        <title>Natrarchaeobius chitinivorans gen. nov., sp. nov., and Natrarchaeobius haloalkaliphilus sp. nov., alkaliphilic, chitin-utilizing haloarchaea from hypersaline alkaline lakes.</title>
        <authorList>
            <person name="Sorokin D.Y."/>
            <person name="Elcheninov A.G."/>
            <person name="Kostrikina N.A."/>
            <person name="Bale N.J."/>
            <person name="Sinninghe Damste J.S."/>
            <person name="Khijniak T.V."/>
            <person name="Kublanov I.V."/>
            <person name="Toshchakov S.V."/>
        </authorList>
    </citation>
    <scope>NUCLEOTIDE SEQUENCE [LARGE SCALE GENOMIC DNA]</scope>
    <source>
        <strain evidence="3 4">AArcht-Sl</strain>
    </source>
</reference>
<keyword evidence="1" id="KW-0732">Signal</keyword>
<dbReference type="Gene3D" id="3.40.190.10">
    <property type="entry name" value="Periplasmic binding protein-like II"/>
    <property type="match status" value="2"/>
</dbReference>
<dbReference type="InterPro" id="IPR005770">
    <property type="entry name" value="PhnD"/>
</dbReference>
<dbReference type="EMBL" id="REFY01000007">
    <property type="protein sequence ID" value="RQG86735.1"/>
    <property type="molecule type" value="Genomic_DNA"/>
</dbReference>
<dbReference type="PROSITE" id="PS51257">
    <property type="entry name" value="PROKAR_LIPOPROTEIN"/>
    <property type="match status" value="1"/>
</dbReference>
<sequence>MPVNNRRRNLLMGTGAAFMSGLAGCVGGDDDSGSGGNGDSTGNGTGNGGGTEFEDFDPDNPVFPQMAPTLLDEGFEVANINELDNFEERDEPRYGNPHPEPPESSDEWIDPDTIVMSLVPSEDPGVYEDLMDPIRENVEAETGKDTEFHGLTSYAAQVEAMRADRLHTCGFGTGAVPFAVNMAGAVPFAIQVAEDTFGYKLWVVTQANNDEINSLDDLEGKSVAHTDPASNSGNLAPRAWFTDEGVEPDEDYDVEYSGSHENSILGVQHGDYEAAPVASTVVERASREGAADADELKVVYNSVPFVTTGFTYKYNLHPDIREGIRNAYLEYDYMDTELAEYYDGRGRWVEIDYASHWDAVLSIQEYNEVEYVEDQI</sequence>
<dbReference type="NCBIfam" id="TIGR01098">
    <property type="entry name" value="3A0109s03R"/>
    <property type="match status" value="1"/>
</dbReference>
<dbReference type="GO" id="GO:0055085">
    <property type="term" value="P:transmembrane transport"/>
    <property type="evidence" value="ECO:0007669"/>
    <property type="project" value="InterPro"/>
</dbReference>
<dbReference type="PANTHER" id="PTHR35841">
    <property type="entry name" value="PHOSPHONATES-BINDING PERIPLASMIC PROTEIN"/>
    <property type="match status" value="1"/>
</dbReference>
<organism evidence="3 4">
    <name type="scientific">Natrarchaeobius halalkaliphilus</name>
    <dbReference type="NCBI Taxonomy" id="1679091"/>
    <lineage>
        <taxon>Archaea</taxon>
        <taxon>Methanobacteriati</taxon>
        <taxon>Methanobacteriota</taxon>
        <taxon>Stenosarchaea group</taxon>
        <taxon>Halobacteria</taxon>
        <taxon>Halobacteriales</taxon>
        <taxon>Natrialbaceae</taxon>
        <taxon>Natrarchaeobius</taxon>
    </lineage>
</organism>
<feature type="region of interest" description="Disordered" evidence="2">
    <location>
        <begin position="86"/>
        <end position="109"/>
    </location>
</feature>
<gene>
    <name evidence="3" type="primary">phnD</name>
    <name evidence="3" type="ORF">EA462_16500</name>
</gene>
<dbReference type="SUPFAM" id="SSF53850">
    <property type="entry name" value="Periplasmic binding protein-like II"/>
    <property type="match status" value="1"/>
</dbReference>
<feature type="compositionally biased region" description="Gly residues" evidence="2">
    <location>
        <begin position="33"/>
        <end position="51"/>
    </location>
</feature>
<evidence type="ECO:0000256" key="1">
    <source>
        <dbReference type="ARBA" id="ARBA00022729"/>
    </source>
</evidence>
<dbReference type="RefSeq" id="WP_124179630.1">
    <property type="nucleotide sequence ID" value="NZ_REFY01000007.1"/>
</dbReference>
<dbReference type="AlphaFoldDB" id="A0A3N6LMH3"/>
<keyword evidence="4" id="KW-1185">Reference proteome</keyword>
<dbReference type="Pfam" id="PF12974">
    <property type="entry name" value="Phosphonate-bd"/>
    <property type="match status" value="1"/>
</dbReference>
<dbReference type="Proteomes" id="UP000273828">
    <property type="component" value="Unassembled WGS sequence"/>
</dbReference>
<protein>
    <submittedName>
        <fullName evidence="3">Phosphate/phosphite/phosphonate ABC transporter substrate-binding protein</fullName>
    </submittedName>
</protein>
<evidence type="ECO:0000313" key="3">
    <source>
        <dbReference type="EMBL" id="RQG86735.1"/>
    </source>
</evidence>
<dbReference type="GO" id="GO:0043190">
    <property type="term" value="C:ATP-binding cassette (ABC) transporter complex"/>
    <property type="evidence" value="ECO:0007669"/>
    <property type="project" value="InterPro"/>
</dbReference>
<dbReference type="PANTHER" id="PTHR35841:SF1">
    <property type="entry name" value="PHOSPHONATES-BINDING PERIPLASMIC PROTEIN"/>
    <property type="match status" value="1"/>
</dbReference>